<dbReference type="PANTHER" id="PTHR37042:SF4">
    <property type="entry name" value="OUTER MEMBRANE PROTEIN RV1973"/>
    <property type="match status" value="1"/>
</dbReference>
<feature type="transmembrane region" description="Helical" evidence="3">
    <location>
        <begin position="29"/>
        <end position="50"/>
    </location>
</feature>
<reference evidence="4" key="1">
    <citation type="submission" date="2023-03" db="EMBL/GenBank/DDBJ databases">
        <title>Amycolatopsis taiwanensis NBRC 103393.</title>
        <authorList>
            <person name="Ichikawa N."/>
            <person name="Sato H."/>
            <person name="Tonouchi N."/>
        </authorList>
    </citation>
    <scope>NUCLEOTIDE SEQUENCE</scope>
    <source>
        <strain evidence="4">NBRC 103393</strain>
    </source>
</reference>
<keyword evidence="3" id="KW-1133">Transmembrane helix</keyword>
<sequence>MTSDEPVDEVEPGVDPAAAERAEPWLQRFLLPGSAALAVAALIVAAVFGIQRWGTSSDGNVVLAQAREEVTKAGTNAVMAFINADYTQVDAYFQRQLDIADPTFGAQLKSSQSAVRQGLIDSKTKITDTTVEIGVEELNEHDGKATLLAAVGYVVNHEGQPPAPKQQRLEIGMTRIDQGWKVTGLEDVPTITSGQ</sequence>
<dbReference type="AlphaFoldDB" id="A0A9W6QU06"/>
<keyword evidence="5" id="KW-1185">Reference proteome</keyword>
<dbReference type="Proteomes" id="UP001165136">
    <property type="component" value="Unassembled WGS sequence"/>
</dbReference>
<protein>
    <recommendedName>
        <fullName evidence="6">Mce-associated membrane protein</fullName>
    </recommendedName>
</protein>
<evidence type="ECO:0000256" key="3">
    <source>
        <dbReference type="SAM" id="Phobius"/>
    </source>
</evidence>
<proteinExistence type="predicted"/>
<dbReference type="RefSeq" id="WP_285485519.1">
    <property type="nucleotide sequence ID" value="NZ_BSTI01000001.1"/>
</dbReference>
<dbReference type="GO" id="GO:0016020">
    <property type="term" value="C:membrane"/>
    <property type="evidence" value="ECO:0007669"/>
    <property type="project" value="UniProtKB-SubCell"/>
</dbReference>
<organism evidence="4 5">
    <name type="scientific">Amycolatopsis taiwanensis</name>
    <dbReference type="NCBI Taxonomy" id="342230"/>
    <lineage>
        <taxon>Bacteria</taxon>
        <taxon>Bacillati</taxon>
        <taxon>Actinomycetota</taxon>
        <taxon>Actinomycetes</taxon>
        <taxon>Pseudonocardiales</taxon>
        <taxon>Pseudonocardiaceae</taxon>
        <taxon>Amycolatopsis</taxon>
    </lineage>
</organism>
<keyword evidence="2 3" id="KW-0472">Membrane</keyword>
<name>A0A9W6QU06_9PSEU</name>
<comment type="caution">
    <text evidence="4">The sequence shown here is derived from an EMBL/GenBank/DDBJ whole genome shotgun (WGS) entry which is preliminary data.</text>
</comment>
<dbReference type="EMBL" id="BSTI01000001">
    <property type="protein sequence ID" value="GLY63569.1"/>
    <property type="molecule type" value="Genomic_DNA"/>
</dbReference>
<evidence type="ECO:0000313" key="5">
    <source>
        <dbReference type="Proteomes" id="UP001165136"/>
    </source>
</evidence>
<comment type="subcellular location">
    <subcellularLocation>
        <location evidence="1">Membrane</location>
    </subcellularLocation>
</comment>
<evidence type="ECO:0000313" key="4">
    <source>
        <dbReference type="EMBL" id="GLY63569.1"/>
    </source>
</evidence>
<keyword evidence="3" id="KW-0812">Transmembrane</keyword>
<accession>A0A9W6QU06</accession>
<evidence type="ECO:0000256" key="1">
    <source>
        <dbReference type="ARBA" id="ARBA00004370"/>
    </source>
</evidence>
<dbReference type="PANTHER" id="PTHR37042">
    <property type="entry name" value="OUTER MEMBRANE PROTEIN RV1973"/>
    <property type="match status" value="1"/>
</dbReference>
<evidence type="ECO:0008006" key="6">
    <source>
        <dbReference type="Google" id="ProtNLM"/>
    </source>
</evidence>
<evidence type="ECO:0000256" key="2">
    <source>
        <dbReference type="ARBA" id="ARBA00023136"/>
    </source>
</evidence>
<gene>
    <name evidence="4" type="ORF">Atai01_01880</name>
</gene>